<gene>
    <name evidence="2" type="ORF">A2633_05000</name>
</gene>
<evidence type="ECO:0000256" key="1">
    <source>
        <dbReference type="SAM" id="Phobius"/>
    </source>
</evidence>
<feature type="transmembrane region" description="Helical" evidence="1">
    <location>
        <begin position="37"/>
        <end position="58"/>
    </location>
</feature>
<evidence type="ECO:0000313" key="2">
    <source>
        <dbReference type="EMBL" id="OGZ93804.1"/>
    </source>
</evidence>
<organism evidence="2 3">
    <name type="scientific">Candidatus Sungbacteria bacterium RIFCSPHIGHO2_01_FULL_47_32</name>
    <dbReference type="NCBI Taxonomy" id="1802264"/>
    <lineage>
        <taxon>Bacteria</taxon>
        <taxon>Candidatus Sungiibacteriota</taxon>
    </lineage>
</organism>
<keyword evidence="1" id="KW-1133">Transmembrane helix</keyword>
<accession>A0A1G2K307</accession>
<name>A0A1G2K307_9BACT</name>
<comment type="caution">
    <text evidence="2">The sequence shown here is derived from an EMBL/GenBank/DDBJ whole genome shotgun (WGS) entry which is preliminary data.</text>
</comment>
<protein>
    <submittedName>
        <fullName evidence="2">Uncharacterized protein</fullName>
    </submittedName>
</protein>
<keyword evidence="1" id="KW-0472">Membrane</keyword>
<reference evidence="2 3" key="1">
    <citation type="journal article" date="2016" name="Nat. Commun.">
        <title>Thousands of microbial genomes shed light on interconnected biogeochemical processes in an aquifer system.</title>
        <authorList>
            <person name="Anantharaman K."/>
            <person name="Brown C.T."/>
            <person name="Hug L.A."/>
            <person name="Sharon I."/>
            <person name="Castelle C.J."/>
            <person name="Probst A.J."/>
            <person name="Thomas B.C."/>
            <person name="Singh A."/>
            <person name="Wilkins M.J."/>
            <person name="Karaoz U."/>
            <person name="Brodie E.L."/>
            <person name="Williams K.H."/>
            <person name="Hubbard S.S."/>
            <person name="Banfield J.F."/>
        </authorList>
    </citation>
    <scope>NUCLEOTIDE SEQUENCE [LARGE SCALE GENOMIC DNA]</scope>
</reference>
<evidence type="ECO:0000313" key="3">
    <source>
        <dbReference type="Proteomes" id="UP000177152"/>
    </source>
</evidence>
<dbReference type="AlphaFoldDB" id="A0A1G2K307"/>
<proteinExistence type="predicted"/>
<dbReference type="EMBL" id="MHQC01000050">
    <property type="protein sequence ID" value="OGZ93804.1"/>
    <property type="molecule type" value="Genomic_DNA"/>
</dbReference>
<sequence length="134" mass="15025">MTVLVAQLNTLSLKNAPWLKRTGRCIERSAFGTLYSYRALLTGTLFTVSLLLAVLYVIEFNTVLMVGDRLSLLERSSKKAESEFVKNTALYSKIRSEIISRSVGAADTAAVLERVSKIYYVEHKQFADAAQYIH</sequence>
<dbReference type="Proteomes" id="UP000177152">
    <property type="component" value="Unassembled WGS sequence"/>
</dbReference>
<keyword evidence="1" id="KW-0812">Transmembrane</keyword>